<feature type="coiled-coil region" evidence="1">
    <location>
        <begin position="230"/>
        <end position="257"/>
    </location>
</feature>
<reference evidence="4" key="1">
    <citation type="submission" date="2020-09" db="EMBL/GenBank/DDBJ databases">
        <title>Clinical and molecular characterization of Acinetobacter seifertii in Taiwan.</title>
        <authorList>
            <person name="Li L.-H."/>
            <person name="Yang Y.-S."/>
            <person name="Sun J.-R."/>
            <person name="Huang T.-W."/>
            <person name="Huang W.-C."/>
            <person name="Wang Y.-C."/>
            <person name="Kuo T.-H."/>
            <person name="Kuo S.-C."/>
            <person name="Chen T.-L."/>
        </authorList>
    </citation>
    <scope>NUCLEOTIDE SEQUENCE [LARGE SCALE GENOMIC DNA]</scope>
    <source>
        <strain evidence="4">AS39</strain>
    </source>
</reference>
<gene>
    <name evidence="3" type="ORF">IC776_15440</name>
</gene>
<evidence type="ECO:0000256" key="1">
    <source>
        <dbReference type="SAM" id="Coils"/>
    </source>
</evidence>
<evidence type="ECO:0000256" key="2">
    <source>
        <dbReference type="SAM" id="Phobius"/>
    </source>
</evidence>
<organism evidence="3 4">
    <name type="scientific">Acinetobacter seifertii</name>
    <dbReference type="NCBI Taxonomy" id="1530123"/>
    <lineage>
        <taxon>Bacteria</taxon>
        <taxon>Pseudomonadati</taxon>
        <taxon>Pseudomonadota</taxon>
        <taxon>Gammaproteobacteria</taxon>
        <taxon>Moraxellales</taxon>
        <taxon>Moraxellaceae</taxon>
        <taxon>Acinetobacter</taxon>
        <taxon>Acinetobacter calcoaceticus/baumannii complex</taxon>
    </lineage>
</organism>
<keyword evidence="2" id="KW-1133">Transmembrane helix</keyword>
<dbReference type="Proteomes" id="UP000516666">
    <property type="component" value="Chromosome"/>
</dbReference>
<keyword evidence="1" id="KW-0175">Coiled coil</keyword>
<proteinExistence type="predicted"/>
<sequence>MVFTDNDLKKLNIFNDIASLINKISLKIQDENYKWESVYSKTEVFVSSKNFFFNLHKFIHDLDSLIYGDEGMLEDFFFPLDALKEKLILLADFKNKNSIFEYFIYIFNDFFEKFILNNGSEGFKKFIQKSQGRPSFYHFLRDILPYRGSEFNTGFFDINSSNANSFYLSKIRRLEDDIINLKKDVGVSDGKIKEQIITHLQLNDIYLKDKTNTLVNKFNLMINEYKIQYESNEKKNIEELSKSVQESQRELSNLFGDIENYKSLISNKTQSEISKFYFEKSIWERNTYLAMTLLSLLIIIFAIGLAWVGLSGYYSNYVNPQGFAEITKNLNIEKIKLVQSNALYYLILRLVISILLFLSLIYTSRIAYRSYIHWRHSENMHLKLASLRPFINHLNEEERSKIHKDLIPDYFGKDAGVIDNSTSEKFNDLPANISAIAIKAIEQISAGGNNLNKTESSSKKDTT</sequence>
<evidence type="ECO:0000313" key="4">
    <source>
        <dbReference type="Proteomes" id="UP000516666"/>
    </source>
</evidence>
<feature type="transmembrane region" description="Helical" evidence="2">
    <location>
        <begin position="288"/>
        <end position="310"/>
    </location>
</feature>
<protein>
    <submittedName>
        <fullName evidence="3">Uncharacterized protein</fullName>
    </submittedName>
</protein>
<feature type="transmembrane region" description="Helical" evidence="2">
    <location>
        <begin position="342"/>
        <end position="362"/>
    </location>
</feature>
<dbReference type="RefSeq" id="WP_191012161.1">
    <property type="nucleotide sequence ID" value="NZ_CP061646.1"/>
</dbReference>
<dbReference type="AlphaFoldDB" id="A0A7H2V628"/>
<name>A0A7H2V628_9GAMM</name>
<keyword evidence="2" id="KW-0812">Transmembrane</keyword>
<accession>A0A7H2V628</accession>
<evidence type="ECO:0000313" key="3">
    <source>
        <dbReference type="EMBL" id="QNX71811.1"/>
    </source>
</evidence>
<reference evidence="3 4" key="2">
    <citation type="submission" date="2020-09" db="EMBL/GenBank/DDBJ databases">
        <authorList>
            <person name="Chen F.-J."/>
            <person name="Lee Y.-T."/>
        </authorList>
    </citation>
    <scope>NUCLEOTIDE SEQUENCE [LARGE SCALE GENOMIC DNA]</scope>
    <source>
        <strain evidence="3 4">AS39</strain>
    </source>
</reference>
<dbReference type="EMBL" id="CP061646">
    <property type="protein sequence ID" value="QNX71811.1"/>
    <property type="molecule type" value="Genomic_DNA"/>
</dbReference>
<keyword evidence="2" id="KW-0472">Membrane</keyword>